<protein>
    <submittedName>
        <fullName evidence="2">Uncharacterized protein</fullName>
    </submittedName>
</protein>
<evidence type="ECO:0000256" key="1">
    <source>
        <dbReference type="SAM" id="MobiDB-lite"/>
    </source>
</evidence>
<sequence length="346" mass="39009">MGEHPNGMLLICQVSSRIEFPKSCPLLVRTGRGGLVVVAVLILETGLINCDGSQTIKGVHKHTFLIYTETKSKKNDNVSPIKGTSAFGLDNIEWPNTEYGDTKWSFTESDNAKQFNKNSDGWKWSDKASSPLEWSDMGSLNLNKQGMQTGGIQNFGQNIKQTEEFDDMRKLMLGIDNGRPASTPNKVNGIKNLRPIIDSEDMKKMLIGVEELPQKENESGEEDDESEEGSNQQSNSNSQGQEEKNKEQAITVRKIKTKPLMGSPQLCPEDVMYLEHMLGMRPMKYKFIEMGTFGNQQSRRSRKQSLVSGIKSSDTRNIRTRNKIRVTRRPLMQKLRSLSIFRNNGD</sequence>
<feature type="compositionally biased region" description="Low complexity" evidence="1">
    <location>
        <begin position="229"/>
        <end position="240"/>
    </location>
</feature>
<accession>A0A4Y2JBH1</accession>
<dbReference type="OrthoDB" id="10485434at2759"/>
<dbReference type="AlphaFoldDB" id="A0A4Y2JBH1"/>
<evidence type="ECO:0000313" key="3">
    <source>
        <dbReference type="Proteomes" id="UP000499080"/>
    </source>
</evidence>
<reference evidence="2 3" key="1">
    <citation type="journal article" date="2019" name="Sci. Rep.">
        <title>Orb-weaving spider Araneus ventricosus genome elucidates the spidroin gene catalogue.</title>
        <authorList>
            <person name="Kono N."/>
            <person name="Nakamura H."/>
            <person name="Ohtoshi R."/>
            <person name="Moran D.A.P."/>
            <person name="Shinohara A."/>
            <person name="Yoshida Y."/>
            <person name="Fujiwara M."/>
            <person name="Mori M."/>
            <person name="Tomita M."/>
            <person name="Arakawa K."/>
        </authorList>
    </citation>
    <scope>NUCLEOTIDE SEQUENCE [LARGE SCALE GENOMIC DNA]</scope>
</reference>
<proteinExistence type="predicted"/>
<evidence type="ECO:0000313" key="2">
    <source>
        <dbReference type="EMBL" id="GBM86718.1"/>
    </source>
</evidence>
<comment type="caution">
    <text evidence="2">The sequence shown here is derived from an EMBL/GenBank/DDBJ whole genome shotgun (WGS) entry which is preliminary data.</text>
</comment>
<keyword evidence="3" id="KW-1185">Reference proteome</keyword>
<name>A0A4Y2JBH1_ARAVE</name>
<dbReference type="Proteomes" id="UP000499080">
    <property type="component" value="Unassembled WGS sequence"/>
</dbReference>
<organism evidence="2 3">
    <name type="scientific">Araneus ventricosus</name>
    <name type="common">Orbweaver spider</name>
    <name type="synonym">Epeira ventricosa</name>
    <dbReference type="NCBI Taxonomy" id="182803"/>
    <lineage>
        <taxon>Eukaryota</taxon>
        <taxon>Metazoa</taxon>
        <taxon>Ecdysozoa</taxon>
        <taxon>Arthropoda</taxon>
        <taxon>Chelicerata</taxon>
        <taxon>Arachnida</taxon>
        <taxon>Araneae</taxon>
        <taxon>Araneomorphae</taxon>
        <taxon>Entelegynae</taxon>
        <taxon>Araneoidea</taxon>
        <taxon>Araneidae</taxon>
        <taxon>Araneus</taxon>
    </lineage>
</organism>
<feature type="compositionally biased region" description="Acidic residues" evidence="1">
    <location>
        <begin position="219"/>
        <end position="228"/>
    </location>
</feature>
<gene>
    <name evidence="2" type="ORF">AVEN_192930_1</name>
</gene>
<feature type="region of interest" description="Disordered" evidence="1">
    <location>
        <begin position="210"/>
        <end position="250"/>
    </location>
</feature>
<dbReference type="EMBL" id="BGPR01003333">
    <property type="protein sequence ID" value="GBM86718.1"/>
    <property type="molecule type" value="Genomic_DNA"/>
</dbReference>